<dbReference type="EMBL" id="LPHD01000049">
    <property type="protein sequence ID" value="KWA84122.1"/>
    <property type="molecule type" value="Genomic_DNA"/>
</dbReference>
<organism evidence="1 2">
    <name type="scientific">Burkholderia ubonensis</name>
    <dbReference type="NCBI Taxonomy" id="101571"/>
    <lineage>
        <taxon>Bacteria</taxon>
        <taxon>Pseudomonadati</taxon>
        <taxon>Pseudomonadota</taxon>
        <taxon>Betaproteobacteria</taxon>
        <taxon>Burkholderiales</taxon>
        <taxon>Burkholderiaceae</taxon>
        <taxon>Burkholderia</taxon>
        <taxon>Burkholderia cepacia complex</taxon>
    </lineage>
</organism>
<reference evidence="1 2" key="1">
    <citation type="submission" date="2015-11" db="EMBL/GenBank/DDBJ databases">
        <title>Expanding the genomic diversity of Burkholderia species for the development of highly accurate diagnostics.</title>
        <authorList>
            <person name="Sahl J."/>
            <person name="Keim P."/>
            <person name="Wagner D."/>
        </authorList>
    </citation>
    <scope>NUCLEOTIDE SEQUENCE [LARGE SCALE GENOMIC DNA]</scope>
    <source>
        <strain evidence="1 2">MSMB2087WGS</strain>
    </source>
</reference>
<dbReference type="AlphaFoldDB" id="A0A125DME7"/>
<comment type="caution">
    <text evidence="1">The sequence shown here is derived from an EMBL/GenBank/DDBJ whole genome shotgun (WGS) entry which is preliminary data.</text>
</comment>
<protein>
    <submittedName>
        <fullName evidence="1">Uncharacterized protein</fullName>
    </submittedName>
</protein>
<dbReference type="Proteomes" id="UP000060630">
    <property type="component" value="Unassembled WGS sequence"/>
</dbReference>
<evidence type="ECO:0000313" key="1">
    <source>
        <dbReference type="EMBL" id="KWA84122.1"/>
    </source>
</evidence>
<sequence length="133" mass="14680">MFTYFGVEVDVTSILDDMASGRLRPTKSVFQREFIESFATQVQGLRKDAPHSTGVSLMTGVRAADVHQVPDEAYEQPLILAHMGRGKGMVNLGDGANFVLVDGNKRMGKAFFTGRTNLDVVILSQAQARKYKR</sequence>
<gene>
    <name evidence="1" type="ORF">WL29_22415</name>
</gene>
<accession>A0A125DME7</accession>
<name>A0A125DME7_9BURK</name>
<evidence type="ECO:0000313" key="2">
    <source>
        <dbReference type="Proteomes" id="UP000060630"/>
    </source>
</evidence>
<proteinExistence type="predicted"/>